<dbReference type="Proteomes" id="UP001443914">
    <property type="component" value="Unassembled WGS sequence"/>
</dbReference>
<proteinExistence type="predicted"/>
<evidence type="ECO:0000313" key="1">
    <source>
        <dbReference type="EMBL" id="KAK9756132.1"/>
    </source>
</evidence>
<gene>
    <name evidence="1" type="ORF">RND81_01G075700</name>
</gene>
<keyword evidence="2" id="KW-1185">Reference proteome</keyword>
<name>A0AAW1N967_SAPOF</name>
<protein>
    <submittedName>
        <fullName evidence="1">Uncharacterized protein</fullName>
    </submittedName>
</protein>
<dbReference type="EMBL" id="JBDFQZ010000001">
    <property type="protein sequence ID" value="KAK9756132.1"/>
    <property type="molecule type" value="Genomic_DNA"/>
</dbReference>
<sequence>MTGVEGNMERKRDCYEEEGVGSNFKSPNQLPSKMTLTTQCYIEVFKELLRARFLENPYENRELTWKDDRLWKMVIENVKVQVPLSVEQLLEEVFEFGEKYELGDVRFIIFLTS</sequence>
<accession>A0AAW1N967</accession>
<dbReference type="AlphaFoldDB" id="A0AAW1N967"/>
<evidence type="ECO:0000313" key="2">
    <source>
        <dbReference type="Proteomes" id="UP001443914"/>
    </source>
</evidence>
<comment type="caution">
    <text evidence="1">The sequence shown here is derived from an EMBL/GenBank/DDBJ whole genome shotgun (WGS) entry which is preliminary data.</text>
</comment>
<organism evidence="1 2">
    <name type="scientific">Saponaria officinalis</name>
    <name type="common">Common soapwort</name>
    <name type="synonym">Lychnis saponaria</name>
    <dbReference type="NCBI Taxonomy" id="3572"/>
    <lineage>
        <taxon>Eukaryota</taxon>
        <taxon>Viridiplantae</taxon>
        <taxon>Streptophyta</taxon>
        <taxon>Embryophyta</taxon>
        <taxon>Tracheophyta</taxon>
        <taxon>Spermatophyta</taxon>
        <taxon>Magnoliopsida</taxon>
        <taxon>eudicotyledons</taxon>
        <taxon>Gunneridae</taxon>
        <taxon>Pentapetalae</taxon>
        <taxon>Caryophyllales</taxon>
        <taxon>Caryophyllaceae</taxon>
        <taxon>Caryophylleae</taxon>
        <taxon>Saponaria</taxon>
    </lineage>
</organism>
<reference evidence="1" key="1">
    <citation type="submission" date="2024-03" db="EMBL/GenBank/DDBJ databases">
        <title>WGS assembly of Saponaria officinalis var. Norfolk2.</title>
        <authorList>
            <person name="Jenkins J."/>
            <person name="Shu S."/>
            <person name="Grimwood J."/>
            <person name="Barry K."/>
            <person name="Goodstein D."/>
            <person name="Schmutz J."/>
            <person name="Leebens-Mack J."/>
            <person name="Osbourn A."/>
        </authorList>
    </citation>
    <scope>NUCLEOTIDE SEQUENCE [LARGE SCALE GENOMIC DNA]</scope>
    <source>
        <strain evidence="1">JIC</strain>
    </source>
</reference>